<name>A0A2W5H5Y8_9SPHI</name>
<organism evidence="2 3">
    <name type="scientific">Pseudopedobacter saltans</name>
    <dbReference type="NCBI Taxonomy" id="151895"/>
    <lineage>
        <taxon>Bacteria</taxon>
        <taxon>Pseudomonadati</taxon>
        <taxon>Bacteroidota</taxon>
        <taxon>Sphingobacteriia</taxon>
        <taxon>Sphingobacteriales</taxon>
        <taxon>Sphingobacteriaceae</taxon>
        <taxon>Pseudopedobacter</taxon>
    </lineage>
</organism>
<accession>A0A2W5H5Y8</accession>
<comment type="caution">
    <text evidence="2">The sequence shown here is derived from an EMBL/GenBank/DDBJ whole genome shotgun (WGS) entry which is preliminary data.</text>
</comment>
<protein>
    <recommendedName>
        <fullName evidence="1">DUF3943 domain-containing protein</fullName>
    </recommendedName>
</protein>
<feature type="domain" description="DUF3943" evidence="1">
    <location>
        <begin position="122"/>
        <end position="227"/>
    </location>
</feature>
<reference evidence="2 3" key="1">
    <citation type="submission" date="2017-11" db="EMBL/GenBank/DDBJ databases">
        <title>Infants hospitalized years apart are colonized by the same room-sourced microbial strains.</title>
        <authorList>
            <person name="Brooks B."/>
            <person name="Olm M.R."/>
            <person name="Firek B.A."/>
            <person name="Baker R."/>
            <person name="Thomas B.C."/>
            <person name="Morowitz M.J."/>
            <person name="Banfield J.F."/>
        </authorList>
    </citation>
    <scope>NUCLEOTIDE SEQUENCE [LARGE SCALE GENOMIC DNA]</scope>
    <source>
        <strain evidence="2">S2_009_000_R2_76</strain>
    </source>
</reference>
<gene>
    <name evidence="2" type="ORF">DI598_08365</name>
</gene>
<evidence type="ECO:0000259" key="1">
    <source>
        <dbReference type="Pfam" id="PF13084"/>
    </source>
</evidence>
<dbReference type="InterPro" id="IPR025079">
    <property type="entry name" value="DUF3943"/>
</dbReference>
<evidence type="ECO:0000313" key="3">
    <source>
        <dbReference type="Proteomes" id="UP000249645"/>
    </source>
</evidence>
<dbReference type="EMBL" id="QFOI01000121">
    <property type="protein sequence ID" value="PZP49229.1"/>
    <property type="molecule type" value="Genomic_DNA"/>
</dbReference>
<dbReference type="Proteomes" id="UP000249645">
    <property type="component" value="Unassembled WGS sequence"/>
</dbReference>
<proteinExistence type="predicted"/>
<sequence>MLKLYNEITMRQVLGIDIRKKTFFTFLLTVCILSADAQLFLNNRLKPYFKSSRDSTMTLNPVSKDSMFSADVTNQTKKYFWRAAGTLLLTEAAPLLYDRYIANQEYARISFKTIGSHFKYSAWQWDDDGFTENQFGHPYHGNLFFNTFRNNGYSYWQSVPAAFMGSFLWESIAENQNPAPNDLINTTMGGMTLGEMTYRIAHKILNPHKKGFSRTSREIFATMVNPVMGFTRATTGKWGEVSPDPNYTDPATLFSTLDFGVRRFNNKTSDVFGEGKNAIFGRVSLLYVDSTASLSTPFREFFVRAELGNDDSAVINNLSVYGSLAAWDIGGDENSIQRLVVTINYDLYHNSAFYFGAQGFNIGWQSHYYLPKSDLTGIVSVGPIALAAVPNQYLHYGANRRYDYGSGGGAIANISYAYNKRFFVDLLYRGSYVRTISGLKGTYYFLNNYVASVGYRVWKNISLNVEYSDLTLKDYYNDYPDDTKRYPMGRFFVRYMIF</sequence>
<dbReference type="Pfam" id="PF13084">
    <property type="entry name" value="DUF3943"/>
    <property type="match status" value="1"/>
</dbReference>
<evidence type="ECO:0000313" key="2">
    <source>
        <dbReference type="EMBL" id="PZP49229.1"/>
    </source>
</evidence>
<dbReference type="AlphaFoldDB" id="A0A2W5H5Y8"/>